<evidence type="ECO:0000313" key="2">
    <source>
        <dbReference type="EMBL" id="GGE11193.1"/>
    </source>
</evidence>
<organism evidence="2 3">
    <name type="scientific">Sandarakinorhabdus glacialis</name>
    <dbReference type="NCBI Taxonomy" id="1614636"/>
    <lineage>
        <taxon>Bacteria</taxon>
        <taxon>Pseudomonadati</taxon>
        <taxon>Pseudomonadota</taxon>
        <taxon>Alphaproteobacteria</taxon>
        <taxon>Sphingomonadales</taxon>
        <taxon>Sphingosinicellaceae</taxon>
        <taxon>Sandarakinorhabdus</taxon>
    </lineage>
</organism>
<sequence length="691" mass="70821">MAAAWLAAAIFDFTVRVPQPGTADFVRLVLAVLPPFGLGLLVAGLLPAAGRGLELAGVETRLADAVWQLSALETQLREVDTILAHSAGSVARLTTSAGGALPGLAELGRSAEALEASTQRVTQAGAVTQAIADDFSARLPALADTIGTVDAVLRSVGSDSAMQMRAVETMLAAVQARNQDAAIQADTAIANMAALLARIDEASTRNTAALSKRAYALDAAVDGVLERTTAAVDGIRERVTDQLTAMQGAVNGAGSYLAILGDDGARLFNQRLELLLRTSESLQARYEAHEAGSARLQETLAAHVGDVEARLAALGTAGSATLGDLGTQLAAVQDGVTGLAAPLAASAAAVDGLETQAGTLALVVAGVQAELAGRLAATSTAMADLQGDAAGMLAAVGALGESVSEGSALVDGAAAKLQAERAEVERLADALAGHFEAAQTVLAGIEASSAAAAREVAAGLGAEVERISRAGEAAAAELRQRLAIVIAEAVGSLETATSAQAEAAFGAPVRSQIAAIETATARAAGASQAAAARMAGHMLSLVETVSMVETRVGEIDMQFTIKDRESLATRSARVMDALNSSVVDLAELLSIRVSDADWGTYLGGDRTVFARAVAPQLDRERARQIGRLFRQDDAFRTESAHYCTMFEGLVQRLIDSRDGETMAAAMLSSDLGKIYVALADASERLPPQRAN</sequence>
<reference evidence="2" key="2">
    <citation type="submission" date="2020-09" db="EMBL/GenBank/DDBJ databases">
        <authorList>
            <person name="Sun Q."/>
            <person name="Zhou Y."/>
        </authorList>
    </citation>
    <scope>NUCLEOTIDE SEQUENCE</scope>
    <source>
        <strain evidence="2">CGMCC 1.15519</strain>
    </source>
</reference>
<evidence type="ECO:0000313" key="3">
    <source>
        <dbReference type="Proteomes" id="UP000635071"/>
    </source>
</evidence>
<keyword evidence="1" id="KW-1133">Transmembrane helix</keyword>
<keyword evidence="1" id="KW-0472">Membrane</keyword>
<protein>
    <submittedName>
        <fullName evidence="2">Uncharacterized protein</fullName>
    </submittedName>
</protein>
<accession>A0A916ZRV6</accession>
<keyword evidence="3" id="KW-1185">Reference proteome</keyword>
<comment type="caution">
    <text evidence="2">The sequence shown here is derived from an EMBL/GenBank/DDBJ whole genome shotgun (WGS) entry which is preliminary data.</text>
</comment>
<reference evidence="2" key="1">
    <citation type="journal article" date="2014" name="Int. J. Syst. Evol. Microbiol.">
        <title>Complete genome sequence of Corynebacterium casei LMG S-19264T (=DSM 44701T), isolated from a smear-ripened cheese.</title>
        <authorList>
            <consortium name="US DOE Joint Genome Institute (JGI-PGF)"/>
            <person name="Walter F."/>
            <person name="Albersmeier A."/>
            <person name="Kalinowski J."/>
            <person name="Ruckert C."/>
        </authorList>
    </citation>
    <scope>NUCLEOTIDE SEQUENCE</scope>
    <source>
        <strain evidence="2">CGMCC 1.15519</strain>
    </source>
</reference>
<evidence type="ECO:0000256" key="1">
    <source>
        <dbReference type="SAM" id="Phobius"/>
    </source>
</evidence>
<feature type="transmembrane region" description="Helical" evidence="1">
    <location>
        <begin position="26"/>
        <end position="46"/>
    </location>
</feature>
<name>A0A916ZRV6_9SPHN</name>
<gene>
    <name evidence="2" type="ORF">GCM10011529_16950</name>
</gene>
<dbReference type="Proteomes" id="UP000635071">
    <property type="component" value="Unassembled WGS sequence"/>
</dbReference>
<dbReference type="AlphaFoldDB" id="A0A916ZRV6"/>
<dbReference type="EMBL" id="BMJM01000005">
    <property type="protein sequence ID" value="GGE11193.1"/>
    <property type="molecule type" value="Genomic_DNA"/>
</dbReference>
<keyword evidence="1" id="KW-0812">Transmembrane</keyword>
<proteinExistence type="predicted"/>